<organism evidence="3 4">
    <name type="scientific">Roseibium aquae</name>
    <dbReference type="NCBI Taxonomy" id="1323746"/>
    <lineage>
        <taxon>Bacteria</taxon>
        <taxon>Pseudomonadati</taxon>
        <taxon>Pseudomonadota</taxon>
        <taxon>Alphaproteobacteria</taxon>
        <taxon>Hyphomicrobiales</taxon>
        <taxon>Stappiaceae</taxon>
        <taxon>Roseibium</taxon>
    </lineage>
</organism>
<evidence type="ECO:0000256" key="1">
    <source>
        <dbReference type="ARBA" id="ARBA00010282"/>
    </source>
</evidence>
<name>A0A916X159_9HYPH</name>
<reference evidence="3" key="1">
    <citation type="journal article" date="2014" name="Int. J. Syst. Evol. Microbiol.">
        <title>Complete genome sequence of Corynebacterium casei LMG S-19264T (=DSM 44701T), isolated from a smear-ripened cheese.</title>
        <authorList>
            <consortium name="US DOE Joint Genome Institute (JGI-PGF)"/>
            <person name="Walter F."/>
            <person name="Albersmeier A."/>
            <person name="Kalinowski J."/>
            <person name="Ruckert C."/>
        </authorList>
    </citation>
    <scope>NUCLEOTIDE SEQUENCE</scope>
    <source>
        <strain evidence="3">CGMCC 1.12426</strain>
    </source>
</reference>
<dbReference type="EMBL" id="BMFA01000006">
    <property type="protein sequence ID" value="GGB50676.1"/>
    <property type="molecule type" value="Genomic_DNA"/>
</dbReference>
<dbReference type="Proteomes" id="UP000605148">
    <property type="component" value="Unassembled WGS sequence"/>
</dbReference>
<gene>
    <name evidence="3" type="ORF">GCM10011316_23510</name>
</gene>
<dbReference type="Pfam" id="PF02657">
    <property type="entry name" value="SufE"/>
    <property type="match status" value="1"/>
</dbReference>
<proteinExistence type="inferred from homology"/>
<reference evidence="3" key="2">
    <citation type="submission" date="2020-09" db="EMBL/GenBank/DDBJ databases">
        <authorList>
            <person name="Sun Q."/>
            <person name="Zhou Y."/>
        </authorList>
    </citation>
    <scope>NUCLEOTIDE SEQUENCE</scope>
    <source>
        <strain evidence="3">CGMCC 1.12426</strain>
    </source>
</reference>
<dbReference type="Gene3D" id="3.90.1010.10">
    <property type="match status" value="1"/>
</dbReference>
<keyword evidence="4" id="KW-1185">Reference proteome</keyword>
<evidence type="ECO:0000313" key="3">
    <source>
        <dbReference type="EMBL" id="GGB50676.1"/>
    </source>
</evidence>
<comment type="caution">
    <text evidence="3">The sequence shown here is derived from an EMBL/GenBank/DDBJ whole genome shotgun (WGS) entry which is preliminary data.</text>
</comment>
<dbReference type="PANTHER" id="PTHR43597">
    <property type="entry name" value="SULFUR ACCEPTOR PROTEIN CSDE"/>
    <property type="match status" value="1"/>
</dbReference>
<evidence type="ECO:0000313" key="4">
    <source>
        <dbReference type="Proteomes" id="UP000605148"/>
    </source>
</evidence>
<dbReference type="AlphaFoldDB" id="A0A916X159"/>
<protein>
    <submittedName>
        <fullName evidence="3">Cysteine desufuration protein SufE</fullName>
    </submittedName>
</protein>
<feature type="domain" description="Fe-S metabolism associated" evidence="2">
    <location>
        <begin position="37"/>
        <end position="160"/>
    </location>
</feature>
<accession>A0A916X159</accession>
<dbReference type="InterPro" id="IPR003808">
    <property type="entry name" value="Fe-S_metab-assoc_dom"/>
</dbReference>
<evidence type="ECO:0000259" key="2">
    <source>
        <dbReference type="Pfam" id="PF02657"/>
    </source>
</evidence>
<sequence>MKLDLPVCIPAQESYIKWHHRHAERIVMANSLQDIIDTFEFLDDWEDRYKFLIDLGKDLEPLAADEKTDTYKVRGCVSQVWLVTTPDNSGSEPVLTFRGDSDALIVQGLVAIVIALFSGKTAQEILQTDVEGLFNTLGLQEHLTPQRSNGLKSMIGRIRTDAEAALTAA</sequence>
<dbReference type="SUPFAM" id="SSF82649">
    <property type="entry name" value="SufE/NifU"/>
    <property type="match status" value="1"/>
</dbReference>
<comment type="similarity">
    <text evidence="1">Belongs to the SufE family.</text>
</comment>
<dbReference type="PANTHER" id="PTHR43597:SF5">
    <property type="entry name" value="SUFE-LIKE PROTEIN 2, CHLOROPLASTIC"/>
    <property type="match status" value="1"/>
</dbReference>